<organism evidence="1 2">
    <name type="scientific">Jimgerdemannia flammicorona</name>
    <dbReference type="NCBI Taxonomy" id="994334"/>
    <lineage>
        <taxon>Eukaryota</taxon>
        <taxon>Fungi</taxon>
        <taxon>Fungi incertae sedis</taxon>
        <taxon>Mucoromycota</taxon>
        <taxon>Mucoromycotina</taxon>
        <taxon>Endogonomycetes</taxon>
        <taxon>Endogonales</taxon>
        <taxon>Endogonaceae</taxon>
        <taxon>Jimgerdemannia</taxon>
    </lineage>
</organism>
<reference evidence="1 2" key="1">
    <citation type="journal article" date="2018" name="New Phytol.">
        <title>Phylogenomics of Endogonaceae and evolution of mycorrhizas within Mucoromycota.</title>
        <authorList>
            <person name="Chang Y."/>
            <person name="Desiro A."/>
            <person name="Na H."/>
            <person name="Sandor L."/>
            <person name="Lipzen A."/>
            <person name="Clum A."/>
            <person name="Barry K."/>
            <person name="Grigoriev I.V."/>
            <person name="Martin F.M."/>
            <person name="Stajich J.E."/>
            <person name="Smith M.E."/>
            <person name="Bonito G."/>
            <person name="Spatafora J.W."/>
        </authorList>
    </citation>
    <scope>NUCLEOTIDE SEQUENCE [LARGE SCALE GENOMIC DNA]</scope>
    <source>
        <strain evidence="1 2">GMNB39</strain>
    </source>
</reference>
<accession>A0A433A2H1</accession>
<dbReference type="Gene3D" id="3.60.40.10">
    <property type="entry name" value="PPM-type phosphatase domain"/>
    <property type="match status" value="1"/>
</dbReference>
<gene>
    <name evidence="1" type="ORF">BC936DRAFT_141304</name>
</gene>
<name>A0A433A2H1_9FUNG</name>
<evidence type="ECO:0000313" key="1">
    <source>
        <dbReference type="EMBL" id="RUO96883.1"/>
    </source>
</evidence>
<keyword evidence="2" id="KW-1185">Reference proteome</keyword>
<sequence>MGFASNVQSSYVFEKLDASIDIYVLFGKLGNADFINPFRDVLSQFFDSFLEDYQEMDETESFITALENCYTELVNYIDKEMHDLMQNNGCTVLIGFVIQDKLYVMSAGGNQAVLVDSNGASNCWPASKVTTRDCSWPDRSSSRELPGQTVYKAKEELSKLIPKKRKRDPEADEIEVRMTKGDRVFHHNPSDQSVSCYNMVGYSVFECIKPKRFRAYQIDIPTGYNGYLVFCSSGFLSLIKPSGIASIINSQSTVDLDVLSAEIIGSRPGACGIIRIQHQPPLESLNDSSSDALKISARLDKLEQLITKCVNLFGRDQLCICNPPCPGQQCGNYGGTSF</sequence>
<proteinExistence type="predicted"/>
<protein>
    <recommendedName>
        <fullName evidence="3">PPM-type phosphatase domain-containing protein</fullName>
    </recommendedName>
</protein>
<dbReference type="AlphaFoldDB" id="A0A433A2H1"/>
<evidence type="ECO:0000313" key="2">
    <source>
        <dbReference type="Proteomes" id="UP000268093"/>
    </source>
</evidence>
<dbReference type="SUPFAM" id="SSF81606">
    <property type="entry name" value="PP2C-like"/>
    <property type="match status" value="1"/>
</dbReference>
<comment type="caution">
    <text evidence="1">The sequence shown here is derived from an EMBL/GenBank/DDBJ whole genome shotgun (WGS) entry which is preliminary data.</text>
</comment>
<evidence type="ECO:0008006" key="3">
    <source>
        <dbReference type="Google" id="ProtNLM"/>
    </source>
</evidence>
<dbReference type="EMBL" id="RBNI01019247">
    <property type="protein sequence ID" value="RUO96883.1"/>
    <property type="molecule type" value="Genomic_DNA"/>
</dbReference>
<dbReference type="InterPro" id="IPR036457">
    <property type="entry name" value="PPM-type-like_dom_sf"/>
</dbReference>
<dbReference type="Proteomes" id="UP000268093">
    <property type="component" value="Unassembled WGS sequence"/>
</dbReference>